<evidence type="ECO:0000313" key="6">
    <source>
        <dbReference type="Proteomes" id="UP000007523"/>
    </source>
</evidence>
<dbReference type="Proteomes" id="UP000007523">
    <property type="component" value="Chromosome"/>
</dbReference>
<organism evidence="5 6">
    <name type="scientific">Paenibacillus mucilaginosus 3016</name>
    <dbReference type="NCBI Taxonomy" id="1116391"/>
    <lineage>
        <taxon>Bacteria</taxon>
        <taxon>Bacillati</taxon>
        <taxon>Bacillota</taxon>
        <taxon>Bacilli</taxon>
        <taxon>Bacillales</taxon>
        <taxon>Paenibacillaceae</taxon>
        <taxon>Paenibacillus</taxon>
    </lineage>
</organism>
<reference evidence="5 6" key="1">
    <citation type="journal article" date="2012" name="J. Bacteriol.">
        <title>Complete Genome Sequence of Paenibacillus mucilaginosus 3016, a Bacterium Functional as Microbial Fertilizer.</title>
        <authorList>
            <person name="Ma M."/>
            <person name="Wang Z."/>
            <person name="Li L."/>
            <person name="Jiang X."/>
            <person name="Guan D."/>
            <person name="Cao F."/>
            <person name="Chen H."/>
            <person name="Wang X."/>
            <person name="Shen D."/>
            <person name="Du B."/>
            <person name="Li J."/>
        </authorList>
    </citation>
    <scope>NUCLEOTIDE SEQUENCE [LARGE SCALE GENOMIC DNA]</scope>
    <source>
        <strain evidence="5 6">3016</strain>
    </source>
</reference>
<keyword evidence="2" id="KW-0238">DNA-binding</keyword>
<dbReference type="PANTHER" id="PTHR42756:SF1">
    <property type="entry name" value="TRANSCRIPTIONAL REPRESSOR OF EMRAB OPERON"/>
    <property type="match status" value="1"/>
</dbReference>
<evidence type="ECO:0000313" key="5">
    <source>
        <dbReference type="EMBL" id="AFC33828.1"/>
    </source>
</evidence>
<dbReference type="HOGENOM" id="CLU_083287_27_4_9"/>
<gene>
    <name evidence="5" type="ORF">PM3016_7252</name>
</gene>
<accession>H6NE52</accession>
<name>H6NE52_9BACL</name>
<dbReference type="Pfam" id="PF01047">
    <property type="entry name" value="MarR"/>
    <property type="match status" value="1"/>
</dbReference>
<evidence type="ECO:0000256" key="1">
    <source>
        <dbReference type="ARBA" id="ARBA00023015"/>
    </source>
</evidence>
<dbReference type="AlphaFoldDB" id="H6NE52"/>
<dbReference type="PROSITE" id="PS50995">
    <property type="entry name" value="HTH_MARR_2"/>
    <property type="match status" value="1"/>
</dbReference>
<dbReference type="InterPro" id="IPR036390">
    <property type="entry name" value="WH_DNA-bd_sf"/>
</dbReference>
<dbReference type="KEGG" id="pmq:PM3016_7252"/>
<keyword evidence="1" id="KW-0805">Transcription regulation</keyword>
<keyword evidence="6" id="KW-1185">Reference proteome</keyword>
<dbReference type="STRING" id="1116391.PM3016_7252"/>
<evidence type="ECO:0000256" key="2">
    <source>
        <dbReference type="ARBA" id="ARBA00023125"/>
    </source>
</evidence>
<proteinExistence type="predicted"/>
<protein>
    <submittedName>
        <fullName evidence="5">MarR family transcriptional regulator</fullName>
    </submittedName>
</protein>
<dbReference type="RefSeq" id="WP_014372648.1">
    <property type="nucleotide sequence ID" value="NC_016935.1"/>
</dbReference>
<dbReference type="InterPro" id="IPR000835">
    <property type="entry name" value="HTH_MarR-typ"/>
</dbReference>
<dbReference type="InterPro" id="IPR036388">
    <property type="entry name" value="WH-like_DNA-bd_sf"/>
</dbReference>
<dbReference type="GO" id="GO:0003700">
    <property type="term" value="F:DNA-binding transcription factor activity"/>
    <property type="evidence" value="ECO:0007669"/>
    <property type="project" value="InterPro"/>
</dbReference>
<dbReference type="PANTHER" id="PTHR42756">
    <property type="entry name" value="TRANSCRIPTIONAL REGULATOR, MARR"/>
    <property type="match status" value="1"/>
</dbReference>
<evidence type="ECO:0000256" key="3">
    <source>
        <dbReference type="ARBA" id="ARBA00023163"/>
    </source>
</evidence>
<dbReference type="SMART" id="SM00347">
    <property type="entry name" value="HTH_MARR"/>
    <property type="match status" value="1"/>
</dbReference>
<sequence>MTESQTQDALLQRLEEVHRQLQRRLIARWNAESPMMLTRPQANLLLHMEDRGPLSMSALTEFLGVTSGAATFMCDKLVEKGLIERARQAGDRRVVSLQLTGEGLRTTAAIRELKRTFGARLFEGVTEEELSAVDRVFRTALQNLTK</sequence>
<keyword evidence="3" id="KW-0804">Transcription</keyword>
<feature type="domain" description="HTH marR-type" evidence="4">
    <location>
        <begin position="7"/>
        <end position="142"/>
    </location>
</feature>
<dbReference type="GO" id="GO:0003677">
    <property type="term" value="F:DNA binding"/>
    <property type="evidence" value="ECO:0007669"/>
    <property type="project" value="UniProtKB-KW"/>
</dbReference>
<evidence type="ECO:0000259" key="4">
    <source>
        <dbReference type="PROSITE" id="PS50995"/>
    </source>
</evidence>
<dbReference type="PRINTS" id="PR00598">
    <property type="entry name" value="HTHMARR"/>
</dbReference>
<dbReference type="Gene3D" id="1.10.10.10">
    <property type="entry name" value="Winged helix-like DNA-binding domain superfamily/Winged helix DNA-binding domain"/>
    <property type="match status" value="1"/>
</dbReference>
<dbReference type="SUPFAM" id="SSF46785">
    <property type="entry name" value="Winged helix' DNA-binding domain"/>
    <property type="match status" value="1"/>
</dbReference>
<dbReference type="EMBL" id="CP003235">
    <property type="protein sequence ID" value="AFC33828.1"/>
    <property type="molecule type" value="Genomic_DNA"/>
</dbReference>